<gene>
    <name evidence="1" type="ORF">HMPREF9211_1503</name>
</gene>
<proteinExistence type="predicted"/>
<dbReference type="EMBL" id="AEHQ01000080">
    <property type="protein sequence ID" value="EFO70173.1"/>
    <property type="molecule type" value="Genomic_DNA"/>
</dbReference>
<protein>
    <recommendedName>
        <fullName evidence="3">Addiction module antitoxin, RelB/DinJ family</fullName>
    </recommendedName>
</protein>
<evidence type="ECO:0008006" key="3">
    <source>
        <dbReference type="Google" id="ProtNLM"/>
    </source>
</evidence>
<evidence type="ECO:0000313" key="1">
    <source>
        <dbReference type="EMBL" id="EFO70173.1"/>
    </source>
</evidence>
<dbReference type="AlphaFoldDB" id="E1NUN4"/>
<organism evidence="1 2">
    <name type="scientific">Lactobacillus iners LactinV 01V1-a</name>
    <dbReference type="NCBI Taxonomy" id="879297"/>
    <lineage>
        <taxon>Bacteria</taxon>
        <taxon>Bacillati</taxon>
        <taxon>Bacillota</taxon>
        <taxon>Bacilli</taxon>
        <taxon>Lactobacillales</taxon>
        <taxon>Lactobacillaceae</taxon>
        <taxon>Lactobacillus</taxon>
    </lineage>
</organism>
<sequence>MEGGFPFKIRKPRFNAETLAMQEARDIMSGKIQAKSYKTTDELIKALNAED</sequence>
<name>E1NUN4_9LACO</name>
<comment type="caution">
    <text evidence="1">The sequence shown here is derived from an EMBL/GenBank/DDBJ whole genome shotgun (WGS) entry which is preliminary data.</text>
</comment>
<evidence type="ECO:0000313" key="2">
    <source>
        <dbReference type="Proteomes" id="UP000003648"/>
    </source>
</evidence>
<reference evidence="1 2" key="1">
    <citation type="submission" date="2010-09" db="EMBL/GenBank/DDBJ databases">
        <authorList>
            <person name="Durkin A.S."/>
            <person name="Madupu R."/>
            <person name="Torralba M."/>
            <person name="Gillis M."/>
            <person name="Methe B."/>
            <person name="Sutton G."/>
            <person name="Nelson K.E."/>
        </authorList>
    </citation>
    <scope>NUCLEOTIDE SEQUENCE [LARGE SCALE GENOMIC DNA]</scope>
    <source>
        <strain evidence="1 2">LactinV 01V1-a</strain>
    </source>
</reference>
<dbReference type="Proteomes" id="UP000003648">
    <property type="component" value="Unassembled WGS sequence"/>
</dbReference>
<accession>E1NUN4</accession>